<dbReference type="GO" id="GO:0030674">
    <property type="term" value="F:protein-macromolecule adaptor activity"/>
    <property type="evidence" value="ECO:0007669"/>
    <property type="project" value="TreeGrafter"/>
</dbReference>
<keyword evidence="7 13" id="KW-1133">Transmembrane helix</keyword>
<keyword evidence="5" id="KW-0256">Endoplasmic reticulum</keyword>
<evidence type="ECO:0000256" key="13">
    <source>
        <dbReference type="SAM" id="Phobius"/>
    </source>
</evidence>
<keyword evidence="4 13" id="KW-0812">Transmembrane</keyword>
<evidence type="ECO:0000256" key="1">
    <source>
        <dbReference type="ARBA" id="ARBA00004477"/>
    </source>
</evidence>
<dbReference type="Pfam" id="PF03694">
    <property type="entry name" value="Erg28"/>
    <property type="match status" value="1"/>
</dbReference>
<dbReference type="STRING" id="670386.D3BC36"/>
<feature type="transmembrane region" description="Helical" evidence="13">
    <location>
        <begin position="174"/>
        <end position="195"/>
    </location>
</feature>
<dbReference type="GO" id="GO:0005789">
    <property type="term" value="C:endoplasmic reticulum membrane"/>
    <property type="evidence" value="ECO:0007669"/>
    <property type="project" value="UniProtKB-SubCell"/>
</dbReference>
<dbReference type="Proteomes" id="UP000001396">
    <property type="component" value="Unassembled WGS sequence"/>
</dbReference>
<dbReference type="FunCoup" id="D3BC36">
    <property type="interactions" value="130"/>
</dbReference>
<dbReference type="InParanoid" id="D3BC36"/>
<keyword evidence="3" id="KW-0444">Lipid biosynthesis</keyword>
<evidence type="ECO:0000256" key="3">
    <source>
        <dbReference type="ARBA" id="ARBA00022516"/>
    </source>
</evidence>
<organism evidence="14 15">
    <name type="scientific">Heterostelium pallidum (strain ATCC 26659 / Pp 5 / PN500)</name>
    <name type="common">Cellular slime mold</name>
    <name type="synonym">Polysphondylium pallidum</name>
    <dbReference type="NCBI Taxonomy" id="670386"/>
    <lineage>
        <taxon>Eukaryota</taxon>
        <taxon>Amoebozoa</taxon>
        <taxon>Evosea</taxon>
        <taxon>Eumycetozoa</taxon>
        <taxon>Dictyostelia</taxon>
        <taxon>Acytosteliales</taxon>
        <taxon>Acytosteliaceae</taxon>
        <taxon>Heterostelium</taxon>
    </lineage>
</organism>
<feature type="transmembrane region" description="Helical" evidence="13">
    <location>
        <begin position="140"/>
        <end position="162"/>
    </location>
</feature>
<evidence type="ECO:0000256" key="11">
    <source>
        <dbReference type="ARBA" id="ARBA00023166"/>
    </source>
</evidence>
<comment type="similarity">
    <text evidence="2">Belongs to the ERG28 family.</text>
</comment>
<keyword evidence="12" id="KW-0753">Steroid metabolism</keyword>
<protein>
    <recommendedName>
        <fullName evidence="16">Ergosterol biosynthetic protein 28</fullName>
    </recommendedName>
</protein>
<dbReference type="PANTHER" id="PTHR15451:SF19">
    <property type="entry name" value="ERGOSTEROL BIOSYNTHETIC PROTEIN 28 HOMOLOG"/>
    <property type="match status" value="1"/>
</dbReference>
<comment type="subcellular location">
    <subcellularLocation>
        <location evidence="1">Endoplasmic reticulum membrane</location>
        <topology evidence="1">Multi-pass membrane protein</topology>
    </subcellularLocation>
</comment>
<accession>D3BC36</accession>
<evidence type="ECO:0000256" key="7">
    <source>
        <dbReference type="ARBA" id="ARBA00022989"/>
    </source>
</evidence>
<reference evidence="14 15" key="1">
    <citation type="journal article" date="2011" name="Genome Res.">
        <title>Phylogeny-wide analysis of social amoeba genomes highlights ancient origins for complex intercellular communication.</title>
        <authorList>
            <person name="Heidel A.J."/>
            <person name="Lawal H.M."/>
            <person name="Felder M."/>
            <person name="Schilde C."/>
            <person name="Helps N.R."/>
            <person name="Tunggal B."/>
            <person name="Rivero F."/>
            <person name="John U."/>
            <person name="Schleicher M."/>
            <person name="Eichinger L."/>
            <person name="Platzer M."/>
            <person name="Noegel A.A."/>
            <person name="Schaap P."/>
            <person name="Gloeckner G."/>
        </authorList>
    </citation>
    <scope>NUCLEOTIDE SEQUENCE [LARGE SCALE GENOMIC DNA]</scope>
    <source>
        <strain evidence="15">ATCC 26659 / Pp 5 / PN500</strain>
    </source>
</reference>
<evidence type="ECO:0000256" key="8">
    <source>
        <dbReference type="ARBA" id="ARBA00023011"/>
    </source>
</evidence>
<dbReference type="GeneID" id="31361542"/>
<comment type="caution">
    <text evidence="14">The sequence shown here is derived from an EMBL/GenBank/DDBJ whole genome shotgun (WGS) entry which is preliminary data.</text>
</comment>
<dbReference type="AlphaFoldDB" id="D3BC36"/>
<keyword evidence="8" id="KW-0756">Sterol biosynthesis</keyword>
<proteinExistence type="inferred from homology"/>
<evidence type="ECO:0000256" key="2">
    <source>
        <dbReference type="ARBA" id="ARBA00005377"/>
    </source>
</evidence>
<evidence type="ECO:0000256" key="12">
    <source>
        <dbReference type="ARBA" id="ARBA00023221"/>
    </source>
</evidence>
<evidence type="ECO:0000256" key="5">
    <source>
        <dbReference type="ARBA" id="ARBA00022824"/>
    </source>
</evidence>
<keyword evidence="11" id="KW-1207">Sterol metabolism</keyword>
<evidence type="ECO:0000256" key="4">
    <source>
        <dbReference type="ARBA" id="ARBA00022692"/>
    </source>
</evidence>
<feature type="transmembrane region" description="Helical" evidence="13">
    <location>
        <begin position="112"/>
        <end position="133"/>
    </location>
</feature>
<sequence length="231" mass="26329">MTKTYGDVFKFWMGDRICPTQMCLTFPFSQPSHIRNYVKDICSCTTYKVKVNTVGSFFGDQEKEFKVLMEYIQIWLLALAGLRALGFSQALFNIGRLRTNIYSGNPTQVTGLTARLFAAWTSVGFVLCVATAYNPYNQTLFTVTWTSFVFVLLHFLAEILIFKSSSFKDVFPLLFVSTTSIVWMVPEMSVGTTIFSPMKYYKKYALNIIFSIVFADEIPYEEGVDEGRLGM</sequence>
<evidence type="ECO:0000313" key="14">
    <source>
        <dbReference type="EMBL" id="EFA81219.1"/>
    </source>
</evidence>
<dbReference type="EMBL" id="ADBJ01000026">
    <property type="protein sequence ID" value="EFA81219.1"/>
    <property type="molecule type" value="Genomic_DNA"/>
</dbReference>
<name>D3BC36_HETP5</name>
<feature type="transmembrane region" description="Helical" evidence="13">
    <location>
        <begin position="71"/>
        <end position="92"/>
    </location>
</feature>
<keyword evidence="6" id="KW-0752">Steroid biosynthesis</keyword>
<evidence type="ECO:0008006" key="16">
    <source>
        <dbReference type="Google" id="ProtNLM"/>
    </source>
</evidence>
<dbReference type="InterPro" id="IPR005352">
    <property type="entry name" value="Erg28"/>
</dbReference>
<keyword evidence="10 13" id="KW-0472">Membrane</keyword>
<keyword evidence="9" id="KW-0443">Lipid metabolism</keyword>
<dbReference type="GO" id="GO:0016126">
    <property type="term" value="P:sterol biosynthetic process"/>
    <property type="evidence" value="ECO:0007669"/>
    <property type="project" value="UniProtKB-KW"/>
</dbReference>
<dbReference type="RefSeq" id="XP_020433337.1">
    <property type="nucleotide sequence ID" value="XM_020576925.1"/>
</dbReference>
<evidence type="ECO:0000256" key="10">
    <source>
        <dbReference type="ARBA" id="ARBA00023136"/>
    </source>
</evidence>
<dbReference type="PANTHER" id="PTHR15451">
    <property type="entry name" value="ERGOSTEROL BIOSYNTHETIC PROTEIN 28-RELATED"/>
    <property type="match status" value="1"/>
</dbReference>
<evidence type="ECO:0000256" key="9">
    <source>
        <dbReference type="ARBA" id="ARBA00023098"/>
    </source>
</evidence>
<evidence type="ECO:0000313" key="15">
    <source>
        <dbReference type="Proteomes" id="UP000001396"/>
    </source>
</evidence>
<gene>
    <name evidence="14" type="ORF">PPL_06058</name>
</gene>
<keyword evidence="15" id="KW-1185">Reference proteome</keyword>
<evidence type="ECO:0000256" key="6">
    <source>
        <dbReference type="ARBA" id="ARBA00022955"/>
    </source>
</evidence>